<keyword evidence="2" id="KW-1003">Cell membrane</keyword>
<evidence type="ECO:0000256" key="2">
    <source>
        <dbReference type="ARBA" id="ARBA00022475"/>
    </source>
</evidence>
<dbReference type="InterPro" id="IPR009722">
    <property type="entry name" value="YjiK/CarP"/>
</dbReference>
<reference evidence="4 5" key="1">
    <citation type="submission" date="2019-08" db="EMBL/GenBank/DDBJ databases">
        <title>Phlebobacter frassis gen. nov. sp. nov., a new member of family Sphingobacteriaceae isolated from sand fly rearing media.</title>
        <authorList>
            <person name="Kakumanu M.L."/>
            <person name="Marayati B.F."/>
            <person name="Wada-Katsumata A."/>
            <person name="Wasserberg G."/>
            <person name="Schal C."/>
            <person name="Apperson C.S."/>
            <person name="Ponnusamy L."/>
        </authorList>
    </citation>
    <scope>NUCLEOTIDE SEQUENCE [LARGE SCALE GENOMIC DNA]</scope>
    <source>
        <strain evidence="4 5">SSI9</strain>
    </source>
</reference>
<proteinExistence type="predicted"/>
<dbReference type="AlphaFoldDB" id="A0A5D4H661"/>
<comment type="caution">
    <text evidence="4">The sequence shown here is derived from an EMBL/GenBank/DDBJ whole genome shotgun (WGS) entry which is preliminary data.</text>
</comment>
<evidence type="ECO:0000256" key="1">
    <source>
        <dbReference type="ARBA" id="ARBA00004236"/>
    </source>
</evidence>
<evidence type="ECO:0000256" key="3">
    <source>
        <dbReference type="ARBA" id="ARBA00023136"/>
    </source>
</evidence>
<dbReference type="GO" id="GO:0005886">
    <property type="term" value="C:plasma membrane"/>
    <property type="evidence" value="ECO:0007669"/>
    <property type="project" value="UniProtKB-SubCell"/>
</dbReference>
<evidence type="ECO:0000313" key="4">
    <source>
        <dbReference type="EMBL" id="TYR36246.1"/>
    </source>
</evidence>
<dbReference type="Proteomes" id="UP000322362">
    <property type="component" value="Unassembled WGS sequence"/>
</dbReference>
<protein>
    <recommendedName>
        <fullName evidence="6">SdiA-regulated family protein</fullName>
    </recommendedName>
</protein>
<comment type="subcellular location">
    <subcellularLocation>
        <location evidence="1">Cell membrane</location>
    </subcellularLocation>
</comment>
<keyword evidence="3" id="KW-0472">Membrane</keyword>
<dbReference type="PROSITE" id="PS51257">
    <property type="entry name" value="PROKAR_LIPOPROTEIN"/>
    <property type="match status" value="1"/>
</dbReference>
<accession>A0A5D4H661</accession>
<dbReference type="SUPFAM" id="SSF50956">
    <property type="entry name" value="Thermostable phytase (3-phytase)"/>
    <property type="match status" value="1"/>
</dbReference>
<evidence type="ECO:0008006" key="6">
    <source>
        <dbReference type="Google" id="ProtNLM"/>
    </source>
</evidence>
<organism evidence="4 5">
    <name type="scientific">Sphingobacterium phlebotomi</name>
    <dbReference type="NCBI Taxonomy" id="2605433"/>
    <lineage>
        <taxon>Bacteria</taxon>
        <taxon>Pseudomonadati</taxon>
        <taxon>Bacteroidota</taxon>
        <taxon>Sphingobacteriia</taxon>
        <taxon>Sphingobacteriales</taxon>
        <taxon>Sphingobacteriaceae</taxon>
        <taxon>Sphingobacterium</taxon>
    </lineage>
</organism>
<keyword evidence="5" id="KW-1185">Reference proteome</keyword>
<gene>
    <name evidence="4" type="ORF">FXV77_10045</name>
</gene>
<dbReference type="Pfam" id="PF06977">
    <property type="entry name" value="SdiA-regulated"/>
    <property type="match status" value="1"/>
</dbReference>
<evidence type="ECO:0000313" key="5">
    <source>
        <dbReference type="Proteomes" id="UP000322362"/>
    </source>
</evidence>
<sequence>MKHYLLIGLFLFTIGMGGCQSQSPKATSVAGGKNSIPYLLTADESHAMPKKLEEISGITFIKDQPSHIFAIQDEDGLLFEYDLLKKQIVLTTSFASKGDYEGLTTDGQYFYVLKSNGHIYSFPVEHTSASGKVIVNKDLVPKGEYESMAFDASSSRLFLLCKVCKIDNKGEVVSGYILKVGESGRLSNGGEFSLQISALSALDKRIKKTFKPSAMARRESTGEWYILSSIDQALVITDDAFKPKEVIHLPRKTFEQPEGIAFDKDDNLYISSEAGRQKQGMIYKFNLIK</sequence>
<dbReference type="RefSeq" id="WP_148919097.1">
    <property type="nucleotide sequence ID" value="NZ_VTAV01000005.1"/>
</dbReference>
<dbReference type="EMBL" id="VTAV01000005">
    <property type="protein sequence ID" value="TYR36246.1"/>
    <property type="molecule type" value="Genomic_DNA"/>
</dbReference>
<name>A0A5D4H661_9SPHI</name>